<dbReference type="PROSITE" id="PS50294">
    <property type="entry name" value="WD_REPEATS_REGION"/>
    <property type="match status" value="1"/>
</dbReference>
<dbReference type="Gene3D" id="2.130.10.10">
    <property type="entry name" value="YVTN repeat-like/Quinoprotein amine dehydrogenase"/>
    <property type="match status" value="1"/>
</dbReference>
<evidence type="ECO:0000313" key="2">
    <source>
        <dbReference type="EMBL" id="KIK50916.1"/>
    </source>
</evidence>
<accession>A0A0D0B9L4</accession>
<dbReference type="OrthoDB" id="2615105at2759"/>
<keyword evidence="1" id="KW-0853">WD repeat</keyword>
<dbReference type="InterPro" id="IPR036322">
    <property type="entry name" value="WD40_repeat_dom_sf"/>
</dbReference>
<reference evidence="2 3" key="1">
    <citation type="submission" date="2014-04" db="EMBL/GenBank/DDBJ databases">
        <title>Evolutionary Origins and Diversification of the Mycorrhizal Mutualists.</title>
        <authorList>
            <consortium name="DOE Joint Genome Institute"/>
            <consortium name="Mycorrhizal Genomics Consortium"/>
            <person name="Kohler A."/>
            <person name="Kuo A."/>
            <person name="Nagy L.G."/>
            <person name="Floudas D."/>
            <person name="Copeland A."/>
            <person name="Barry K.W."/>
            <person name="Cichocki N."/>
            <person name="Veneault-Fourrey C."/>
            <person name="LaButti K."/>
            <person name="Lindquist E.A."/>
            <person name="Lipzen A."/>
            <person name="Lundell T."/>
            <person name="Morin E."/>
            <person name="Murat C."/>
            <person name="Riley R."/>
            <person name="Ohm R."/>
            <person name="Sun H."/>
            <person name="Tunlid A."/>
            <person name="Henrissat B."/>
            <person name="Grigoriev I.V."/>
            <person name="Hibbett D.S."/>
            <person name="Martin F."/>
        </authorList>
    </citation>
    <scope>NUCLEOTIDE SEQUENCE [LARGE SCALE GENOMIC DNA]</scope>
    <source>
        <strain evidence="2 3">FD-317 M1</strain>
    </source>
</reference>
<sequence length="122" mass="13836">IGDPLHGHDDYVQSVAFSPDGTRIVSGSIDDQVRIWHSTNHASNNSSPPISHDDVNPHWILSSNGWIQLSHIPSPIIWIPHPFRRMLWTPGTKCIISRFGYNKLSFQNCVYGMNWTQCISDL</sequence>
<feature type="repeat" description="WD" evidence="1">
    <location>
        <begin position="5"/>
        <end position="46"/>
    </location>
</feature>
<evidence type="ECO:0008006" key="4">
    <source>
        <dbReference type="Google" id="ProtNLM"/>
    </source>
</evidence>
<dbReference type="InterPro" id="IPR001680">
    <property type="entry name" value="WD40_rpt"/>
</dbReference>
<feature type="non-terminal residue" evidence="2">
    <location>
        <position position="1"/>
    </location>
</feature>
<dbReference type="PROSITE" id="PS50082">
    <property type="entry name" value="WD_REPEATS_2"/>
    <property type="match status" value="1"/>
</dbReference>
<dbReference type="Pfam" id="PF00400">
    <property type="entry name" value="WD40"/>
    <property type="match status" value="1"/>
</dbReference>
<dbReference type="EMBL" id="KN834879">
    <property type="protein sequence ID" value="KIK50916.1"/>
    <property type="molecule type" value="Genomic_DNA"/>
</dbReference>
<dbReference type="AlphaFoldDB" id="A0A0D0B9L4"/>
<evidence type="ECO:0000256" key="1">
    <source>
        <dbReference type="PROSITE-ProRule" id="PRU00221"/>
    </source>
</evidence>
<dbReference type="SMART" id="SM00320">
    <property type="entry name" value="WD40"/>
    <property type="match status" value="1"/>
</dbReference>
<evidence type="ECO:0000313" key="3">
    <source>
        <dbReference type="Proteomes" id="UP000053593"/>
    </source>
</evidence>
<name>A0A0D0B9L4_9AGAR</name>
<dbReference type="Proteomes" id="UP000053593">
    <property type="component" value="Unassembled WGS sequence"/>
</dbReference>
<dbReference type="InterPro" id="IPR015943">
    <property type="entry name" value="WD40/YVTN_repeat-like_dom_sf"/>
</dbReference>
<dbReference type="HOGENOM" id="CLU_000288_57_19_1"/>
<gene>
    <name evidence="2" type="ORF">GYMLUDRAFT_252533</name>
</gene>
<organism evidence="2 3">
    <name type="scientific">Collybiopsis luxurians FD-317 M1</name>
    <dbReference type="NCBI Taxonomy" id="944289"/>
    <lineage>
        <taxon>Eukaryota</taxon>
        <taxon>Fungi</taxon>
        <taxon>Dikarya</taxon>
        <taxon>Basidiomycota</taxon>
        <taxon>Agaricomycotina</taxon>
        <taxon>Agaricomycetes</taxon>
        <taxon>Agaricomycetidae</taxon>
        <taxon>Agaricales</taxon>
        <taxon>Marasmiineae</taxon>
        <taxon>Omphalotaceae</taxon>
        <taxon>Collybiopsis</taxon>
        <taxon>Collybiopsis luxurians</taxon>
    </lineage>
</organism>
<keyword evidence="3" id="KW-1185">Reference proteome</keyword>
<dbReference type="SUPFAM" id="SSF50978">
    <property type="entry name" value="WD40 repeat-like"/>
    <property type="match status" value="1"/>
</dbReference>
<proteinExistence type="predicted"/>
<protein>
    <recommendedName>
        <fullName evidence="4">WD40 repeat-like protein</fullName>
    </recommendedName>
</protein>